<accession>A0AAU8KTD6</accession>
<sequence length="50" mass="5386">MTQANNGKITTEGLQLPSACDICGKSRAHGSHVKCSKIRQAQYQAKRAAK</sequence>
<dbReference type="EMBL" id="PP813864">
    <property type="protein sequence ID" value="XCN26776.1"/>
    <property type="molecule type" value="Genomic_DNA"/>
</dbReference>
<evidence type="ECO:0000313" key="1">
    <source>
        <dbReference type="EMBL" id="XCN26776.1"/>
    </source>
</evidence>
<organism evidence="1">
    <name type="scientific">Pseudomonas phage vB_PaeP_FBPa42</name>
    <dbReference type="NCBI Taxonomy" id="3231240"/>
    <lineage>
        <taxon>Viruses</taxon>
    </lineage>
</organism>
<protein>
    <submittedName>
        <fullName evidence="1">Uncharacterized protein</fullName>
    </submittedName>
</protein>
<reference evidence="1" key="1">
    <citation type="submission" date="2024-05" db="EMBL/GenBank/DDBJ databases">
        <title>Defense systems in Pseudomonas aeruginosa.</title>
        <authorList>
            <person name="van den Berg D.F."/>
            <person name="Costa R.A."/>
        </authorList>
    </citation>
    <scope>NUCLEOTIDE SEQUENCE</scope>
</reference>
<proteinExistence type="predicted"/>
<name>A0AAU8KTD6_9VIRU</name>